<dbReference type="AlphaFoldDB" id="A0AAE0WKQ0"/>
<dbReference type="InterPro" id="IPR002889">
    <property type="entry name" value="WSC_carb-bd"/>
</dbReference>
<organism evidence="3 4">
    <name type="scientific">Recurvomyces mirabilis</name>
    <dbReference type="NCBI Taxonomy" id="574656"/>
    <lineage>
        <taxon>Eukaryota</taxon>
        <taxon>Fungi</taxon>
        <taxon>Dikarya</taxon>
        <taxon>Ascomycota</taxon>
        <taxon>Pezizomycotina</taxon>
        <taxon>Dothideomycetes</taxon>
        <taxon>Dothideomycetidae</taxon>
        <taxon>Mycosphaerellales</taxon>
        <taxon>Teratosphaeriaceae</taxon>
        <taxon>Recurvomyces</taxon>
    </lineage>
</organism>
<dbReference type="PANTHER" id="PTHR43662:SF3">
    <property type="entry name" value="DOMAIN PROTEIN, PUTATIVE (AFU_ORTHOLOGUE AFUA_6G11970)-RELATED"/>
    <property type="match status" value="1"/>
</dbReference>
<evidence type="ECO:0000313" key="3">
    <source>
        <dbReference type="EMBL" id="KAK3673480.1"/>
    </source>
</evidence>
<feature type="signal peptide" evidence="1">
    <location>
        <begin position="1"/>
        <end position="23"/>
    </location>
</feature>
<gene>
    <name evidence="3" type="ORF">LTR78_006714</name>
</gene>
<evidence type="ECO:0000256" key="1">
    <source>
        <dbReference type="SAM" id="SignalP"/>
    </source>
</evidence>
<proteinExistence type="predicted"/>
<keyword evidence="4" id="KW-1185">Reference proteome</keyword>
<sequence length="508" mass="55295">MPSIRIAQAAVGLALALTEPVSAFWRMPCPGRLVLERIDPIVSPYEVSGHVHTVSGGSGFGFNTTYEQQRASACSSCPIKDDLSAYWTPKLYYMAEDGHFEDVPQAGEGNGATGGMTVYYEQRGPDLKNLLAFPEGFRMLAGDPWQRNDTGLKAAPGKAVSFVCLDYSGATKHPQTGNMPDYNCPDGLRAQVYFPSCWNGVDMDPPDHHSHMAYPIGEYDNGVCPDSHPNQTISIFYEIIYQTNLFAERWYDAAGKHPFVFAQGDRTGYGFHGDFVNGWDVEVLKNATRDCTNDSGQLSDCKYFDDLFSNEECQACKIPPMINETVTGNLTKLAGCNTPTEGPEYAPPQKCSLTPMGTAQEYFTNVVSSLGWEYQGCANDSVVTRTLQGANTASNSMTIETCIDFCKGKGYSLAGLEYASQCYCDNDYKSDNAGSRAPQPDILGDCWQPCAGNSAQVCGGAGALSVYRNCEGGACDNVLFHVNGSTTAPVERKRHLHSSRHNHGHAKL</sequence>
<dbReference type="Pfam" id="PF09362">
    <property type="entry name" value="DUF1996"/>
    <property type="match status" value="1"/>
</dbReference>
<dbReference type="InterPro" id="IPR018535">
    <property type="entry name" value="DUF1996"/>
</dbReference>
<evidence type="ECO:0000259" key="2">
    <source>
        <dbReference type="PROSITE" id="PS51212"/>
    </source>
</evidence>
<reference evidence="3" key="1">
    <citation type="submission" date="2023-07" db="EMBL/GenBank/DDBJ databases">
        <title>Black Yeasts Isolated from many extreme environments.</title>
        <authorList>
            <person name="Coleine C."/>
            <person name="Stajich J.E."/>
            <person name="Selbmann L."/>
        </authorList>
    </citation>
    <scope>NUCLEOTIDE SEQUENCE</scope>
    <source>
        <strain evidence="3">CCFEE 5485</strain>
    </source>
</reference>
<dbReference type="EMBL" id="JAUTXT010000025">
    <property type="protein sequence ID" value="KAK3673480.1"/>
    <property type="molecule type" value="Genomic_DNA"/>
</dbReference>
<dbReference type="PANTHER" id="PTHR43662">
    <property type="match status" value="1"/>
</dbReference>
<name>A0AAE0WKQ0_9PEZI</name>
<feature type="domain" description="WSC" evidence="2">
    <location>
        <begin position="371"/>
        <end position="470"/>
    </location>
</feature>
<dbReference type="Proteomes" id="UP001274830">
    <property type="component" value="Unassembled WGS sequence"/>
</dbReference>
<dbReference type="Pfam" id="PF01822">
    <property type="entry name" value="WSC"/>
    <property type="match status" value="1"/>
</dbReference>
<feature type="chain" id="PRO_5042222486" description="WSC domain-containing protein" evidence="1">
    <location>
        <begin position="24"/>
        <end position="508"/>
    </location>
</feature>
<dbReference type="SMART" id="SM00321">
    <property type="entry name" value="WSC"/>
    <property type="match status" value="1"/>
</dbReference>
<keyword evidence="1" id="KW-0732">Signal</keyword>
<comment type="caution">
    <text evidence="3">The sequence shown here is derived from an EMBL/GenBank/DDBJ whole genome shotgun (WGS) entry which is preliminary data.</text>
</comment>
<protein>
    <recommendedName>
        <fullName evidence="2">WSC domain-containing protein</fullName>
    </recommendedName>
</protein>
<accession>A0AAE0WKQ0</accession>
<evidence type="ECO:0000313" key="4">
    <source>
        <dbReference type="Proteomes" id="UP001274830"/>
    </source>
</evidence>
<dbReference type="PROSITE" id="PS51212">
    <property type="entry name" value="WSC"/>
    <property type="match status" value="1"/>
</dbReference>